<organism evidence="1 2">
    <name type="scientific">Chryseobacterium viscerum</name>
    <dbReference type="NCBI Taxonomy" id="1037377"/>
    <lineage>
        <taxon>Bacteria</taxon>
        <taxon>Pseudomonadati</taxon>
        <taxon>Bacteroidota</taxon>
        <taxon>Flavobacteriia</taxon>
        <taxon>Flavobacteriales</taxon>
        <taxon>Weeksellaceae</taxon>
        <taxon>Chryseobacterium group</taxon>
        <taxon>Chryseobacterium</taxon>
    </lineage>
</organism>
<proteinExistence type="predicted"/>
<evidence type="ECO:0008006" key="3">
    <source>
        <dbReference type="Google" id="ProtNLM"/>
    </source>
</evidence>
<comment type="caution">
    <text evidence="1">The sequence shown here is derived from an EMBL/GenBank/DDBJ whole genome shotgun (WGS) entry which is preliminary data.</text>
</comment>
<dbReference type="Proteomes" id="UP000326384">
    <property type="component" value="Unassembled WGS sequence"/>
</dbReference>
<name>A0A5N4BWT2_9FLAO</name>
<protein>
    <recommendedName>
        <fullName evidence="3">RHS repeat-associated core domain-containing protein</fullName>
    </recommendedName>
</protein>
<dbReference type="EMBL" id="VTPV01000001">
    <property type="protein sequence ID" value="KAB1232555.1"/>
    <property type="molecule type" value="Genomic_DNA"/>
</dbReference>
<keyword evidence="2" id="KW-1185">Reference proteome</keyword>
<reference evidence="1 2" key="1">
    <citation type="journal article" date="2019" name="Stand. Genomic Sci.">
        <title>Draft Whole-Genome Sequence of a Novel Chryseobacterium viscerum Strain Isolated from Fresh Water at Dripping Springs, New Mexico.</title>
        <authorList>
            <person name="Kyndt J.A."/>
            <person name="Moore T.C."/>
        </authorList>
    </citation>
    <scope>NUCLEOTIDE SEQUENCE [LARGE SCALE GENOMIC DNA]</scope>
    <source>
        <strain evidence="1 2">DPS</strain>
    </source>
</reference>
<evidence type="ECO:0000313" key="2">
    <source>
        <dbReference type="Proteomes" id="UP000326384"/>
    </source>
</evidence>
<accession>A0A5N4BWT2</accession>
<gene>
    <name evidence="1" type="ORF">F8D52_01985</name>
</gene>
<sequence length="161" mass="18677">MRRHSHYNYTFNNPIRFIDPDGRAPKKDFTFNIKTGLRQVGETNNEPDRILKTNKYGQNFKTIDNIIDVAGKGKPTLEQFEDFAVKVSDYIGLELSGNYLSNDAGEDGTISKVYLDKYKIIHIVNLPILYTDAIWAIQDYMDILLMLIFMFTQQLVMIEKQ</sequence>
<evidence type="ECO:0000313" key="1">
    <source>
        <dbReference type="EMBL" id="KAB1232555.1"/>
    </source>
</evidence>
<dbReference type="RefSeq" id="WP_152288789.1">
    <property type="nucleotide sequence ID" value="NZ_VTPV01000001.1"/>
</dbReference>